<evidence type="ECO:0000256" key="6">
    <source>
        <dbReference type="ARBA" id="ARBA00023170"/>
    </source>
</evidence>
<dbReference type="GO" id="GO:0015276">
    <property type="term" value="F:ligand-gated monoatomic ion channel activity"/>
    <property type="evidence" value="ECO:0000255"/>
    <property type="project" value="FlyBase"/>
</dbReference>
<evidence type="ECO:0000313" key="12">
    <source>
        <dbReference type="FlyBase" id="FBgn0033515"/>
    </source>
</evidence>
<accession>A1Z882</accession>
<protein>
    <submittedName>
        <fullName evidence="10">Ionotropic receptor 47a</fullName>
    </submittedName>
    <submittedName>
        <fullName evidence="11">RH07074p</fullName>
    </submittedName>
</protein>
<dbReference type="PANTHER" id="PTHR42643">
    <property type="entry name" value="IONOTROPIC RECEPTOR 20A-RELATED"/>
    <property type="match status" value="1"/>
</dbReference>
<reference evidence="10" key="13">
    <citation type="journal article" date="2015" name="Genome Res.">
        <title>The Release 6 reference sequence of the Drosophila melanogaster genome.</title>
        <authorList>
            <person name="Hoskins R.A."/>
            <person name="Carlson J.W."/>
            <person name="Wan K.H."/>
            <person name="Park S."/>
            <person name="Mendez I."/>
            <person name="Galle S.E."/>
            <person name="Booth B.W."/>
            <person name="Pfeiffer B.D."/>
            <person name="George R.A."/>
            <person name="Svirskas R."/>
            <person name="Krzywinski M."/>
            <person name="Schein J."/>
            <person name="Accardo M.C."/>
            <person name="Damia E."/>
            <person name="Messina G."/>
            <person name="Mendez-Lago M."/>
            <person name="de Pablos B."/>
            <person name="Demakova O.V."/>
            <person name="Andreyeva E.N."/>
            <person name="Boldyreva L.V."/>
            <person name="Marra M."/>
            <person name="Carvalho A.B."/>
            <person name="Dimitri P."/>
            <person name="Villasante A."/>
            <person name="Zhimulev I.F."/>
            <person name="Rubin G.M."/>
            <person name="Karpen G.H."/>
            <person name="Celniker S.E."/>
        </authorList>
    </citation>
    <scope>NUCLEOTIDE SEQUENCE</scope>
</reference>
<keyword evidence="4 8" id="KW-1133">Transmembrane helix</keyword>
<reference evidence="10 13" key="6">
    <citation type="journal article" date="2005" name="PLoS Comput. Biol.">
        <title>Combined evidence annotation of transposable elements in genome sequences.</title>
        <authorList>
            <person name="Quesneville H."/>
            <person name="Bergman C.M."/>
            <person name="Andrieu O."/>
            <person name="Autard D."/>
            <person name="Nouaud D."/>
            <person name="Ashburner M."/>
            <person name="Anxolabehere D."/>
        </authorList>
    </citation>
    <scope>NUCLEOTIDE SEQUENCE [LARGE SCALE GENOMIC DNA]</scope>
    <source>
        <strain evidence="13">Berkeley</strain>
    </source>
</reference>
<evidence type="ECO:0000256" key="8">
    <source>
        <dbReference type="SAM" id="Phobius"/>
    </source>
</evidence>
<sequence>MRQIKLLVWLLVVGVVSSTEQLQFLKNFLEAVHKERSISTILLIQRKVHKNDFLHGLYPIFWPIICLDETKRVELVNNFNKDFLALVYMESEADTLLLSALAADLNHIRDARIMIWLQMSPSENFLDRIVFQASKQKFLNLVVIENTLKTRRFYPFPQPKVQVIDKPFEEKEIYPALWRNFMGKNAIAVPDLVPPRSFNSFDPKTGHRRESGSIYNVFKAFTQRYNITMLLKWPLIRNTTQEEIIGKSVRGEIDLPITGQLISFRHPNGSRSQPLLGMTALSIAVPCGPELPMFDRFFLFYGLATPITITGYYVLLNTIEIILGTLSDRIKRHPRRKKILNLVLNLRVFSCILSLPTPQGNRLRSVKGQLTMVMSITGLILSCIVAAQTSTILTMKPQYRHIKNFQELSDSNITVVCNHLNYLTIKQQMDPKFMAKFMQNIWIVNSIEQMKMIFDLNTSYAYQTFSYKKDPFTLLQMHTTRKAFCRTPGLDLVSGLAYTAVLEKNSIYALALQDYTLKAFSAGLVYYWAEESIRDLISTVGRTQFEKLPIVIGYQSLKLQDYNVCWKILLIGGALAFCVFIVEVVVGLINRRI</sequence>
<dbReference type="InParanoid" id="A1Z882"/>
<dbReference type="InterPro" id="IPR052192">
    <property type="entry name" value="Insect_Ionotropic_Sensory_Rcpt"/>
</dbReference>
<evidence type="ECO:0000313" key="13">
    <source>
        <dbReference type="Proteomes" id="UP000000803"/>
    </source>
</evidence>
<keyword evidence="5 8" id="KW-0472">Membrane</keyword>
<keyword evidence="13" id="KW-1185">Reference proteome</keyword>
<dbReference type="GO" id="GO:0016020">
    <property type="term" value="C:membrane"/>
    <property type="evidence" value="ECO:0000255"/>
    <property type="project" value="FlyBase"/>
</dbReference>
<dbReference type="HOGENOM" id="CLU_021814_1_0_1"/>
<feature type="transmembrane region" description="Helical" evidence="8">
    <location>
        <begin position="297"/>
        <end position="319"/>
    </location>
</feature>
<reference evidence="10" key="15">
    <citation type="submission" date="2020-05" db="EMBL/GenBank/DDBJ databases">
        <title>Drosophila melanogaster release 4 sequence.</title>
        <authorList>
            <consortium name="Berkeley Drosophila Genome Project"/>
            <person name="Celniker S."/>
            <person name="Carlson J."/>
            <person name="Wan K."/>
            <person name="Pfeiffer B."/>
            <person name="Frise E."/>
            <person name="George R."/>
            <person name="Hoskins R."/>
            <person name="Stapleton M."/>
            <person name="Pacleb J."/>
            <person name="Park S."/>
            <person name="Svirskas R."/>
            <person name="Smith E."/>
            <person name="Yu C."/>
            <person name="Rubin G."/>
        </authorList>
    </citation>
    <scope>NUCLEOTIDE SEQUENCE</scope>
</reference>
<keyword evidence="9" id="KW-0732">Signal</keyword>
<evidence type="ECO:0000256" key="1">
    <source>
        <dbReference type="ARBA" id="ARBA00004651"/>
    </source>
</evidence>
<dbReference type="GO" id="GO:0005886">
    <property type="term" value="C:plasma membrane"/>
    <property type="evidence" value="ECO:0007669"/>
    <property type="project" value="UniProtKB-SubCell"/>
</dbReference>
<dbReference type="FlyBase" id="FBgn0033515">
    <property type="gene designation" value="Ir47a"/>
</dbReference>
<feature type="signal peptide" evidence="9">
    <location>
        <begin position="1"/>
        <end position="18"/>
    </location>
</feature>
<dbReference type="EMBL" id="AE013599">
    <property type="protein sequence ID" value="AAF58803.1"/>
    <property type="molecule type" value="Genomic_DNA"/>
</dbReference>
<keyword evidence="7" id="KW-0325">Glycoprotein</keyword>
<reference evidence="10 13" key="9">
    <citation type="journal article" date="2007" name="Science">
        <title>Sequence finishing and mapping of Drosophila melanogaster heterochromatin.</title>
        <authorList>
            <person name="Hoskins R.A."/>
            <person name="Carlson J.W."/>
            <person name="Kennedy C."/>
            <person name="Acevedo D."/>
            <person name="Evans-Holm M."/>
            <person name="Frise E."/>
            <person name="Wan K.H."/>
            <person name="Park S."/>
            <person name="Mendez-Lago M."/>
            <person name="Rossi F."/>
            <person name="Villasante A."/>
            <person name="Dimitri P."/>
            <person name="Karpen G.H."/>
            <person name="Celniker S.E."/>
        </authorList>
    </citation>
    <scope>NUCLEOTIDE SEQUENCE [LARGE SCALE GENOMIC DNA]</scope>
    <source>
        <strain evidence="13">Berkeley</strain>
    </source>
</reference>
<dbReference type="Bgee" id="FBgn0033515">
    <property type="expression patterns" value="Expressed in peripheral glial cell (Drosophila) in proboscis and 9 other cell types or tissues"/>
</dbReference>
<evidence type="ECO:0000313" key="11">
    <source>
        <dbReference type="EMBL" id="ABY20535.1"/>
    </source>
</evidence>
<dbReference type="GeneID" id="36095"/>
<reference evidence="10 13" key="2">
    <citation type="journal article" date="2002" name="Genome Biol.">
        <title>Finishing a whole-genome shotgun: release 3 of the Drosophila melanogaster euchromatic genome sequence.</title>
        <authorList>
            <person name="Celniker S.E."/>
            <person name="Wheeler D.A."/>
            <person name="Kronmiller B."/>
            <person name="Carlson J.W."/>
            <person name="Halpern A."/>
            <person name="Patel S."/>
            <person name="Adams M."/>
            <person name="Champe M."/>
            <person name="Dugan S.P."/>
            <person name="Frise E."/>
            <person name="Hodgson A."/>
            <person name="George R.A."/>
            <person name="Hoskins R.A."/>
            <person name="Laverty T."/>
            <person name="Muzny D.M."/>
            <person name="Nelson C.R."/>
            <person name="Pacleb J.M."/>
            <person name="Park S."/>
            <person name="Pfeiffer B.D."/>
            <person name="Richards S."/>
            <person name="Sodergren E.J."/>
            <person name="Svirskas R."/>
            <person name="Tabor P.E."/>
            <person name="Wan K."/>
            <person name="Stapleton M."/>
            <person name="Sutton G.G."/>
            <person name="Venter C."/>
            <person name="Weinstock G."/>
            <person name="Scherer S.E."/>
            <person name="Myers E.W."/>
            <person name="Gibbs R.A."/>
            <person name="Rubin G.M."/>
        </authorList>
    </citation>
    <scope>NUCLEOTIDE SEQUENCE [LARGE SCALE GENOMIC DNA]</scope>
    <source>
        <strain evidence="13">Berkeley</strain>
    </source>
</reference>
<evidence type="ECO:0000256" key="7">
    <source>
        <dbReference type="ARBA" id="ARBA00023180"/>
    </source>
</evidence>
<name>A1Z882_DROME</name>
<dbReference type="AGR" id="FB:FBgn0033515"/>
<reference evidence="10 13" key="4">
    <citation type="journal article" date="2002" name="Genome Biol.">
        <title>The transposable elements of the Drosophila melanogaster euchromatin: a genomics perspective.</title>
        <authorList>
            <person name="Kaminker J.S."/>
            <person name="Bergman C.M."/>
            <person name="Kronmiller B."/>
            <person name="Carlson J."/>
            <person name="Svirskas R."/>
            <person name="Patel S."/>
            <person name="Frise E."/>
            <person name="Wheeler D.A."/>
            <person name="Lewis S.E."/>
            <person name="Rubin G.M."/>
            <person name="Ashburner M."/>
            <person name="Celniker S.E."/>
        </authorList>
    </citation>
    <scope>NUCLEOTIDE SEQUENCE [LARGE SCALE GENOMIC DNA]</scope>
    <source>
        <strain evidence="13">Berkeley</strain>
    </source>
</reference>
<reference evidence="10" key="14">
    <citation type="submission" date="2020-04" db="EMBL/GenBank/DDBJ databases">
        <authorList>
            <consortium name="FlyBase"/>
        </authorList>
    </citation>
    <scope>NUCLEOTIDE SEQUENCE</scope>
</reference>
<dbReference type="GO" id="GO:0009593">
    <property type="term" value="P:detection of chemical stimulus"/>
    <property type="evidence" value="ECO:0000250"/>
    <property type="project" value="FlyBase"/>
</dbReference>
<dbReference type="OMA" id="NGFCYNL"/>
<reference evidence="10" key="11">
    <citation type="journal article" date="2015" name="G3 (Bethesda)">
        <title>Gene Model Annotations for Drosophila melanogaster: Impact of High-Throughput Data.</title>
        <authorList>
            <consortium name="FlyBase Consortium"/>
            <person name="Matthews B.B."/>
            <person name="Dos Santos G."/>
            <person name="Crosby M.A."/>
            <person name="Emmert D.B."/>
            <person name="St Pierre S.E."/>
            <person name="Gramates L.S."/>
            <person name="Zhou P."/>
            <person name="Schroeder A.J."/>
            <person name="Falls K."/>
            <person name="Strelets V."/>
            <person name="Russo S.M."/>
            <person name="Gelbart W.M."/>
            <person name="null"/>
        </authorList>
    </citation>
    <scope>NUCLEOTIDE SEQUENCE</scope>
</reference>
<evidence type="ECO:0000256" key="9">
    <source>
        <dbReference type="SAM" id="SignalP"/>
    </source>
</evidence>
<dbReference type="PaxDb" id="7227-FBpp0087414"/>
<dbReference type="Proteomes" id="UP000000803">
    <property type="component" value="Chromosome 2R"/>
</dbReference>
<feature type="transmembrane region" description="Helical" evidence="8">
    <location>
        <begin position="339"/>
        <end position="358"/>
    </location>
</feature>
<comment type="subcellular location">
    <subcellularLocation>
        <location evidence="1">Cell membrane</location>
        <topology evidence="1">Multi-pass membrane protein</topology>
    </subcellularLocation>
</comment>
<evidence type="ECO:0000256" key="4">
    <source>
        <dbReference type="ARBA" id="ARBA00022989"/>
    </source>
</evidence>
<dbReference type="UCSC" id="CG12900-RA">
    <property type="organism name" value="d. melanogaster"/>
</dbReference>
<reference evidence="10" key="7">
    <citation type="submission" date="2006-08" db="EMBL/GenBank/DDBJ databases">
        <authorList>
            <person name="Celniker S."/>
            <person name="Carlson J."/>
            <person name="Wan K."/>
            <person name="Frise E."/>
            <person name="Hoskins R."/>
            <person name="Park S."/>
            <person name="Svirskas R."/>
            <person name="Rubin G."/>
        </authorList>
    </citation>
    <scope>NUCLEOTIDE SEQUENCE</scope>
</reference>
<dbReference type="RefSeq" id="NP_610580.1">
    <property type="nucleotide sequence ID" value="NM_136736.1"/>
</dbReference>
<dbReference type="EMBL" id="BT031294">
    <property type="protein sequence ID" value="ABY20535.1"/>
    <property type="molecule type" value="mRNA"/>
</dbReference>
<dbReference type="FunCoup" id="A1Z882">
    <property type="interactions" value="8"/>
</dbReference>
<reference evidence="10" key="12">
    <citation type="journal article" date="2015" name="G3 (Bethesda)">
        <title>Gene Model Annotations for Drosophila melanogaster: The Rule-Benders.</title>
        <authorList>
            <consortium name="FlyBase Consortium"/>
            <person name="Crosby M.A."/>
            <person name="Gramates L.S."/>
            <person name="Dos Santos G."/>
            <person name="Matthews B.B."/>
            <person name="St Pierre S.E."/>
            <person name="Zhou P."/>
            <person name="Schroeder A.J."/>
            <person name="Falls K."/>
            <person name="Emmert D.B."/>
            <person name="Russo S.M."/>
            <person name="Gelbart W.M."/>
            <person name="null"/>
        </authorList>
    </citation>
    <scope>NUCLEOTIDE SEQUENCE</scope>
</reference>
<reference evidence="10 13" key="5">
    <citation type="journal article" date="2002" name="Genome Biol.">
        <title>Heterochromatic sequences in a Drosophila whole-genome shotgun assembly.</title>
        <authorList>
            <person name="Hoskins R.A."/>
            <person name="Smith C.D."/>
            <person name="Carlson J.W."/>
            <person name="Carvalho A.B."/>
            <person name="Halpern A."/>
            <person name="Kaminker J.S."/>
            <person name="Kennedy C."/>
            <person name="Mungall C.J."/>
            <person name="Sullivan B.A."/>
            <person name="Sutton G.G."/>
            <person name="Yasuhara J.C."/>
            <person name="Wakimoto B.T."/>
            <person name="Myers E.W."/>
            <person name="Celniker S.E."/>
            <person name="Rubin G.M."/>
            <person name="Karpen G.H."/>
        </authorList>
    </citation>
    <scope>NUCLEOTIDE SEQUENCE [LARGE SCALE GENOMIC DNA]</scope>
    <source>
        <strain evidence="13">Berkeley</strain>
    </source>
</reference>
<dbReference type="BioGRID-ORCS" id="36095">
    <property type="hits" value="0 hits in 1 CRISPR screen"/>
</dbReference>
<keyword evidence="3 8" id="KW-0812">Transmembrane</keyword>
<dbReference type="STRING" id="7227.FBpp0087414"/>
<dbReference type="OrthoDB" id="7841600at2759"/>
<organism evidence="10 13">
    <name type="scientific">Drosophila melanogaster</name>
    <name type="common">Fruit fly</name>
    <dbReference type="NCBI Taxonomy" id="7227"/>
    <lineage>
        <taxon>Eukaryota</taxon>
        <taxon>Metazoa</taxon>
        <taxon>Ecdysozoa</taxon>
        <taxon>Arthropoda</taxon>
        <taxon>Hexapoda</taxon>
        <taxon>Insecta</taxon>
        <taxon>Pterygota</taxon>
        <taxon>Neoptera</taxon>
        <taxon>Endopterygota</taxon>
        <taxon>Diptera</taxon>
        <taxon>Brachycera</taxon>
        <taxon>Muscomorpha</taxon>
        <taxon>Ephydroidea</taxon>
        <taxon>Drosophilidae</taxon>
        <taxon>Drosophila</taxon>
        <taxon>Sophophora</taxon>
    </lineage>
</organism>
<evidence type="ECO:0000256" key="5">
    <source>
        <dbReference type="ARBA" id="ARBA00023136"/>
    </source>
</evidence>
<dbReference type="IntAct" id="A1Z882">
    <property type="interactions" value="1"/>
</dbReference>
<dbReference type="PANTHER" id="PTHR42643:SF41">
    <property type="entry name" value="IONOTROPIC RECEPTOR 20A-RELATED"/>
    <property type="match status" value="1"/>
</dbReference>
<dbReference type="CTD" id="36095"/>
<evidence type="ECO:0000256" key="3">
    <source>
        <dbReference type="ARBA" id="ARBA00022692"/>
    </source>
</evidence>
<evidence type="ECO:0000256" key="2">
    <source>
        <dbReference type="ARBA" id="ARBA00022475"/>
    </source>
</evidence>
<feature type="transmembrane region" description="Helical" evidence="8">
    <location>
        <begin position="568"/>
        <end position="589"/>
    </location>
</feature>
<dbReference type="AlphaFoldDB" id="A1Z882"/>
<proteinExistence type="evidence at transcript level"/>
<reference evidence="11" key="10">
    <citation type="submission" date="2007-12" db="EMBL/GenBank/DDBJ databases">
        <authorList>
            <person name="Stapleton M."/>
            <person name="Carlson J."/>
            <person name="Frise E."/>
            <person name="Kapadia B."/>
            <person name="Park S."/>
            <person name="Wan K."/>
            <person name="Yu C."/>
            <person name="Celniker S."/>
        </authorList>
    </citation>
    <scope>NUCLEOTIDE SEQUENCE</scope>
    <source>
        <strain evidence="11">Berkeley</strain>
    </source>
</reference>
<reference evidence="10 13" key="1">
    <citation type="journal article" date="2000" name="Science">
        <title>The genome sequence of Drosophila melanogaster.</title>
        <authorList>
            <person name="Adams M.D."/>
            <person name="Celniker S.E."/>
            <person name="Holt R.A."/>
            <person name="Evans C.A."/>
            <person name="Gocayne J.D."/>
            <person name="Amanatides P.G."/>
            <person name="Scherer S.E."/>
            <person name="Li P.W."/>
            <person name="Hoskins R.A."/>
            <person name="Galle R.F."/>
            <person name="George R.A."/>
            <person name="Lewis S.E."/>
            <person name="Richards S."/>
            <person name="Ashburner M."/>
            <person name="Henderson S.N."/>
            <person name="Sutton G.G."/>
            <person name="Wortman J.R."/>
            <person name="Yandell M.D."/>
            <person name="Zhang Q."/>
            <person name="Chen L.X."/>
            <person name="Brandon R.C."/>
            <person name="Rogers Y.H."/>
            <person name="Blazej R.G."/>
            <person name="Champe M."/>
            <person name="Pfeiffer B.D."/>
            <person name="Wan K.H."/>
            <person name="Doyle C."/>
            <person name="Baxter E.G."/>
            <person name="Helt G."/>
            <person name="Nelson C.R."/>
            <person name="Gabor G.L."/>
            <person name="Abril J.F."/>
            <person name="Agbayani A."/>
            <person name="An H.J."/>
            <person name="Andrews-Pfannkoch C."/>
            <person name="Baldwin D."/>
            <person name="Ballew R.M."/>
            <person name="Basu A."/>
            <person name="Baxendale J."/>
            <person name="Bayraktaroglu L."/>
            <person name="Beasley E.M."/>
            <person name="Beeson K.Y."/>
            <person name="Benos P.V."/>
            <person name="Berman B.P."/>
            <person name="Bhandari D."/>
            <person name="Bolshakov S."/>
            <person name="Borkova D."/>
            <person name="Botchan M.R."/>
            <person name="Bouck J."/>
            <person name="Brokstein P."/>
            <person name="Brottier P."/>
            <person name="Burtis K.C."/>
            <person name="Busam D.A."/>
            <person name="Butler H."/>
            <person name="Cadieu E."/>
            <person name="Center A."/>
            <person name="Chandra I."/>
            <person name="Cherry J.M."/>
            <person name="Cawley S."/>
            <person name="Dahlke C."/>
            <person name="Davenport L.B."/>
            <person name="Davies P."/>
            <person name="de Pablos B."/>
            <person name="Delcher A."/>
            <person name="Deng Z."/>
            <person name="Mays A.D."/>
            <person name="Dew I."/>
            <person name="Dietz S.M."/>
            <person name="Dodson K."/>
            <person name="Doup L.E."/>
            <person name="Downes M."/>
            <person name="Dugan-Rocha S."/>
            <person name="Dunkov B.C."/>
            <person name="Dunn P."/>
            <person name="Durbin K.J."/>
            <person name="Evangelista C.C."/>
            <person name="Ferraz C."/>
            <person name="Ferriera S."/>
            <person name="Fleischmann W."/>
            <person name="Fosler C."/>
            <person name="Gabrielian A.E."/>
            <person name="Garg N.S."/>
            <person name="Gelbart W.M."/>
            <person name="Glasser K."/>
            <person name="Glodek A."/>
            <person name="Gong F."/>
            <person name="Gorrell J.H."/>
            <person name="Gu Z."/>
            <person name="Guan P."/>
            <person name="Harris M."/>
            <person name="Harris N.L."/>
            <person name="Harvey D."/>
            <person name="Heiman T.J."/>
            <person name="Hernandez J.R."/>
            <person name="Houck J."/>
            <person name="Hostin D."/>
            <person name="Houston K.A."/>
            <person name="Howland T.J."/>
            <person name="Wei M.H."/>
            <person name="Ibegwam C."/>
            <person name="Jalali M."/>
            <person name="Kalush F."/>
            <person name="Karpen G.H."/>
            <person name="Ke Z."/>
            <person name="Kennison J.A."/>
            <person name="Ketchum K.A."/>
            <person name="Kimmel B.E."/>
            <person name="Kodira C.D."/>
            <person name="Kraft C."/>
            <person name="Kravitz S."/>
            <person name="Kulp D."/>
            <person name="Lai Z."/>
            <person name="Lasko P."/>
            <person name="Lei Y."/>
            <person name="Levitsky A.A."/>
            <person name="Li J."/>
            <person name="Li Z."/>
            <person name="Liang Y."/>
            <person name="Lin X."/>
            <person name="Liu X."/>
            <person name="Mattei B."/>
            <person name="McIntosh T.C."/>
            <person name="McLeod M.P."/>
            <person name="McPherson D."/>
            <person name="Merkulov G."/>
            <person name="Milshina N.V."/>
            <person name="Mobarry C."/>
            <person name="Morris J."/>
            <person name="Moshrefi A."/>
            <person name="Mount S.M."/>
            <person name="Moy M."/>
            <person name="Murphy B."/>
            <person name="Murphy L."/>
            <person name="Muzny D.M."/>
            <person name="Nelson D.L."/>
            <person name="Nelson D.R."/>
            <person name="Nelson K.A."/>
            <person name="Nixon K."/>
            <person name="Nusskern D.R."/>
            <person name="Pacleb J.M."/>
            <person name="Palazzolo M."/>
            <person name="Pittman G.S."/>
            <person name="Pan S."/>
            <person name="Pollard J."/>
            <person name="Puri V."/>
            <person name="Reese M.G."/>
            <person name="Reinert K."/>
            <person name="Remington K."/>
            <person name="Saunders R.D."/>
            <person name="Scheeler F."/>
            <person name="Shen H."/>
            <person name="Shue B.C."/>
            <person name="Siden-Kiamos I."/>
            <person name="Simpson M."/>
            <person name="Skupski M.P."/>
            <person name="Smith T."/>
            <person name="Spier E."/>
            <person name="Spradling A.C."/>
            <person name="Stapleton M."/>
            <person name="Strong R."/>
            <person name="Sun E."/>
            <person name="Svirskas R."/>
            <person name="Tector C."/>
            <person name="Turner R."/>
            <person name="Venter E."/>
            <person name="Wang A.H."/>
            <person name="Wang X."/>
            <person name="Wang Z.Y."/>
            <person name="Wassarman D.A."/>
            <person name="Weinstock G.M."/>
            <person name="Weissenbach J."/>
            <person name="Williams S.M."/>
            <person name="WoodageT"/>
            <person name="Worley K.C."/>
            <person name="Wu D."/>
            <person name="Yang S."/>
            <person name="Yao Q.A."/>
            <person name="Ye J."/>
            <person name="Yeh R.F."/>
            <person name="Zaveri J.S."/>
            <person name="Zhan M."/>
            <person name="Zhang G."/>
            <person name="Zhao Q."/>
            <person name="Zheng L."/>
            <person name="Zheng X.H."/>
            <person name="Zhong F.N."/>
            <person name="Zhong W."/>
            <person name="Zhou X."/>
            <person name="Zhu S."/>
            <person name="Zhu X."/>
            <person name="Smith H.O."/>
            <person name="Gibbs R.A."/>
            <person name="Myers E.W."/>
            <person name="Rubin G.M."/>
            <person name="Venter J.C."/>
        </authorList>
    </citation>
    <scope>NUCLEOTIDE SEQUENCE [LARGE SCALE GENOMIC DNA]</scope>
    <source>
        <strain evidence="13">Berkeley</strain>
    </source>
</reference>
<keyword evidence="6 10" id="KW-0675">Receptor</keyword>
<keyword evidence="2" id="KW-1003">Cell membrane</keyword>
<evidence type="ECO:0000313" key="10">
    <source>
        <dbReference type="EMBL" id="AAF58803.1"/>
    </source>
</evidence>
<gene>
    <name evidence="10 12" type="primary">Ir47a</name>
    <name evidence="10" type="synonym">Dmel\CG12900</name>
    <name evidence="10" type="synonym">DmelIR47a</name>
    <name evidence="10" type="synonym">IR47a</name>
    <name evidence="10 12" type="ORF">CG12900</name>
    <name evidence="10" type="ORF">Dmel_CG12900</name>
</gene>
<feature type="chain" id="PRO_5015085943" evidence="9">
    <location>
        <begin position="19"/>
        <end position="593"/>
    </location>
</feature>
<reference evidence="10 13" key="3">
    <citation type="journal article" date="2002" name="Genome Biol.">
        <title>Annotation of the Drosophila melanogaster euchromatic genome: a systematic review.</title>
        <authorList>
            <person name="Misra S."/>
            <person name="Crosby M.A."/>
            <person name="Mungall C.J."/>
            <person name="Matthews B.B."/>
            <person name="Campbell K.S."/>
            <person name="Hradecky P."/>
            <person name="Huang Y."/>
            <person name="Kaminker J.S."/>
            <person name="Millburn G.H."/>
            <person name="Prochnik S.E."/>
            <person name="Smith C.D."/>
            <person name="Tupy J.L."/>
            <person name="Whitfied E.J."/>
            <person name="Bayraktaroglu L."/>
            <person name="Berman B.P."/>
            <person name="Bettencourt B.R."/>
            <person name="Celniker S.E."/>
            <person name="de Grey A.D."/>
            <person name="Drysdale R.A."/>
            <person name="Harris N.L."/>
            <person name="Richter J."/>
            <person name="Russo S."/>
            <person name="Schroeder A.J."/>
            <person name="Shu S.Q."/>
            <person name="Stapleton M."/>
            <person name="Yamada C."/>
            <person name="Ashburner M."/>
            <person name="Gelbart W.M."/>
            <person name="Rubin G.M."/>
            <person name="Lewis S.E."/>
        </authorList>
    </citation>
    <scope>GENOME REANNOTATION</scope>
    <source>
        <strain evidence="13">Berkeley</strain>
    </source>
</reference>
<dbReference type="KEGG" id="dme:Dmel_CG12900"/>
<reference evidence="10 13" key="8">
    <citation type="journal article" date="2007" name="Science">
        <title>The Release 5.1 annotation of Drosophila melanogaster heterochromatin.</title>
        <authorList>
            <person name="Smith C.D."/>
            <person name="Shu S."/>
            <person name="Mungall C.J."/>
            <person name="Karpen G.H."/>
        </authorList>
    </citation>
    <scope>NUCLEOTIDE SEQUENCE [LARGE SCALE GENOMIC DNA]</scope>
    <source>
        <strain evidence="13">Berkeley</strain>
    </source>
</reference>
<dbReference type="VEuPathDB" id="VectorBase:FBgn0033515"/>
<feature type="transmembrane region" description="Helical" evidence="8">
    <location>
        <begin position="370"/>
        <end position="393"/>
    </location>
</feature>